<sequence>MECIDNIIRAAYSALIDFEKRAEVNREAMVAVGNAVRFLVADLESAKGLIKV</sequence>
<name>A0ABD6FMF8_9PSEU</name>
<dbReference type="Proteomes" id="UP000249324">
    <property type="component" value="Unassembled WGS sequence"/>
</dbReference>
<evidence type="ECO:0000313" key="2">
    <source>
        <dbReference type="Proteomes" id="UP000249324"/>
    </source>
</evidence>
<dbReference type="AlphaFoldDB" id="A0ABD6FMF8"/>
<reference evidence="1 2" key="1">
    <citation type="journal article" date="2021" name="BMC Genomics">
        <title>Genome-resolved metagenome and metatranscriptome analyses of thermophilic composting reveal key bacterial players and their metabolic interactions.</title>
        <authorList>
            <person name="Braga L.P.P."/>
            <person name="Pereira R.V."/>
            <person name="Martins L.F."/>
            <person name="Moura L.M.S."/>
            <person name="Sanchez F.B."/>
            <person name="Patane J.S.L."/>
            <person name="da Silva A.M."/>
            <person name="Setubal J.C."/>
        </authorList>
    </citation>
    <scope>NUCLEOTIDE SEQUENCE [LARGE SCALE GENOMIC DNA]</scope>
    <source>
        <strain evidence="1">ZC4RG45</strain>
    </source>
</reference>
<accession>A0ABD6FMF8</accession>
<proteinExistence type="predicted"/>
<organism evidence="1 2">
    <name type="scientific">Thermocrispum agreste</name>
    <dbReference type="NCBI Taxonomy" id="37925"/>
    <lineage>
        <taxon>Bacteria</taxon>
        <taxon>Bacillati</taxon>
        <taxon>Actinomycetota</taxon>
        <taxon>Actinomycetes</taxon>
        <taxon>Pseudonocardiales</taxon>
        <taxon>Pseudonocardiaceae</taxon>
        <taxon>Thermocrispum</taxon>
    </lineage>
</organism>
<evidence type="ECO:0000313" key="1">
    <source>
        <dbReference type="EMBL" id="MFO7194269.1"/>
    </source>
</evidence>
<comment type="caution">
    <text evidence="1">The sequence shown here is derived from an EMBL/GenBank/DDBJ whole genome shotgun (WGS) entry which is preliminary data.</text>
</comment>
<dbReference type="EMBL" id="QGUI02000406">
    <property type="protein sequence ID" value="MFO7194269.1"/>
    <property type="molecule type" value="Genomic_DNA"/>
</dbReference>
<gene>
    <name evidence="1" type="ORF">DIU77_018675</name>
</gene>
<protein>
    <submittedName>
        <fullName evidence="1">Uncharacterized protein</fullName>
    </submittedName>
</protein>